<dbReference type="Gene3D" id="1.20.120.20">
    <property type="entry name" value="Apolipoprotein"/>
    <property type="match status" value="1"/>
</dbReference>
<name>A0A3D8IPI4_9HELI</name>
<feature type="coiled-coil region" evidence="1">
    <location>
        <begin position="908"/>
        <end position="935"/>
    </location>
</feature>
<evidence type="ECO:0000256" key="1">
    <source>
        <dbReference type="SAM" id="Coils"/>
    </source>
</evidence>
<keyword evidence="2" id="KW-0812">Transmembrane</keyword>
<feature type="transmembrane region" description="Helical" evidence="2">
    <location>
        <begin position="34"/>
        <end position="52"/>
    </location>
</feature>
<dbReference type="EMBL" id="NXLQ01000004">
    <property type="protein sequence ID" value="RDU66534.1"/>
    <property type="molecule type" value="Genomic_DNA"/>
</dbReference>
<evidence type="ECO:0000256" key="2">
    <source>
        <dbReference type="SAM" id="Phobius"/>
    </source>
</evidence>
<dbReference type="RefSeq" id="WP_115542656.1">
    <property type="nucleotide sequence ID" value="NZ_NXLQ01000004.1"/>
</dbReference>
<feature type="transmembrane region" description="Helical" evidence="2">
    <location>
        <begin position="6"/>
        <end position="22"/>
    </location>
</feature>
<comment type="caution">
    <text evidence="3">The sequence shown here is derived from an EMBL/GenBank/DDBJ whole genome shotgun (WGS) entry which is preliminary data.</text>
</comment>
<accession>A0A3D8IPI4</accession>
<evidence type="ECO:0000313" key="4">
    <source>
        <dbReference type="Proteomes" id="UP000256379"/>
    </source>
</evidence>
<keyword evidence="2" id="KW-1133">Transmembrane helix</keyword>
<keyword evidence="2" id="KW-0472">Membrane</keyword>
<dbReference type="AlphaFoldDB" id="A0A3D8IPI4"/>
<gene>
    <name evidence="3" type="ORF">CQA53_03600</name>
</gene>
<dbReference type="OrthoDB" id="9798009at2"/>
<evidence type="ECO:0000313" key="3">
    <source>
        <dbReference type="EMBL" id="RDU66534.1"/>
    </source>
</evidence>
<dbReference type="SUPFAM" id="SSF58113">
    <property type="entry name" value="Apolipoprotein A-I"/>
    <property type="match status" value="3"/>
</dbReference>
<reference evidence="3 4" key="1">
    <citation type="submission" date="2018-04" db="EMBL/GenBank/DDBJ databases">
        <title>Novel Campyloabacter and Helicobacter Species and Strains.</title>
        <authorList>
            <person name="Mannion A.J."/>
            <person name="Shen Z."/>
            <person name="Fox J.G."/>
        </authorList>
    </citation>
    <scope>NUCLEOTIDE SEQUENCE [LARGE SCALE GENOMIC DNA]</scope>
    <source>
        <strain evidence="3 4">MIT 17-337</strain>
    </source>
</reference>
<feature type="transmembrane region" description="Helical" evidence="2">
    <location>
        <begin position="72"/>
        <end position="89"/>
    </location>
</feature>
<protein>
    <recommendedName>
        <fullName evidence="5">MotA/TolQ/ExbB proton channel domain-containing protein</fullName>
    </recommendedName>
</protein>
<evidence type="ECO:0008006" key="5">
    <source>
        <dbReference type="Google" id="ProtNLM"/>
    </source>
</evidence>
<proteinExistence type="predicted"/>
<sequence length="1120" mass="128746">MIVNIVFTIIMLALAVWDMKSFNGKEHKDFKSLIMSIGILGTFVGIFIGLLGFDTHNLLESVPTLLDGLKTAFYTSIVGMGLAIAISIYQKGKGKIAEESELKFIATQAYKFDELLHLREISSLTNIMRDILSEISRKSNFETDLKGMLKDIDNSLHKALETLASGASKELIKALEIVISDFNTNLKEQFGENFKQLNEATKNMLTWQDNYKEQIESHTHSLREMQKSLHHAQECMNEATQAILANKISLEEIQHYHELNHTIQERLIQALHALGNLEASFEEKLKTISMLKDSSIEALQTSKDFILSIQESKNNLEEYFEHHKEKFLTFFNQNMEQLNHVAYVLKTQHAEALSFMQDSHKEFKSTLVEANTEVLKSFKHASQTSNDLAHTINNDLKEKSNALLLLNESFKTNADTILEKLGESSNKSLEYAHNMHESMCNLYDDKFNILNRNISTTTDVLRGTLKEHANALQDFTKDSLNSIQNTFEERDKRLQDSLQITHTTILENMNDLYQSFQDKVLENYIALQEKILESSQNTQKSIHDNTQRFIEANKSYINENITMLENLHKVALEKIETTNKQTMQETIQNLHTLQSSYKEQLESNIQTLNANLLEQVEILHKNTNETFGLLEEKLQTQHNKMTDSVNEVMKTSSQYFIQTSDDFNELLKGQYKKMNSTFDRHTQELGEFLSTQTQNLTQNLETQNANLKDIFSTQTEQLGKDLVAKGNALHEFLQTQTTCLDTNLQQMLSKFNKMLEHNYINFSDMLEKENNLMVKSLDSQAMNISNNLLQTHKKFDEFLHITHEKLANNADSTLEKLQQNSLSLSKTLTLVGDEARNNLHALIQALTRVHEDNQKNYHQNLQQSLALNTTIMEDIQAKSKEFYQDMNVNLESFVQHFSNASSQINVNCANITKDLQVLQENNQATNQNLLKNTQEFSQRFYNHLETTFADFYNNLNINFGQVLQKNTDLLGNMEQKIIHFDSILINFEKNSKGNFEALNNNFKNLCVQYVKLMQASMQANIKNQNIAAQEINKAILSIKENVHVLTDSSNKLFNTQEQAFNVVVQHFKTNTEMLVAESAKLHNSLGANLENLDTKMEKMTQSFANNYEWFLKRVRELMGA</sequence>
<dbReference type="Proteomes" id="UP000256379">
    <property type="component" value="Unassembled WGS sequence"/>
</dbReference>
<organism evidence="3 4">
    <name type="scientific">Helicobacter didelphidarum</name>
    <dbReference type="NCBI Taxonomy" id="2040648"/>
    <lineage>
        <taxon>Bacteria</taxon>
        <taxon>Pseudomonadati</taxon>
        <taxon>Campylobacterota</taxon>
        <taxon>Epsilonproteobacteria</taxon>
        <taxon>Campylobacterales</taxon>
        <taxon>Helicobacteraceae</taxon>
        <taxon>Helicobacter</taxon>
    </lineage>
</organism>
<keyword evidence="1" id="KW-0175">Coiled coil</keyword>
<keyword evidence="4" id="KW-1185">Reference proteome</keyword>